<dbReference type="STRING" id="1184267.A11Q_1581"/>
<dbReference type="Proteomes" id="UP000012040">
    <property type="component" value="Chromosome"/>
</dbReference>
<keyword evidence="2" id="KW-1133">Transmembrane helix</keyword>
<feature type="region of interest" description="Disordered" evidence="1">
    <location>
        <begin position="1"/>
        <end position="21"/>
    </location>
</feature>
<evidence type="ECO:0000256" key="1">
    <source>
        <dbReference type="SAM" id="MobiDB-lite"/>
    </source>
</evidence>
<evidence type="ECO:0000313" key="4">
    <source>
        <dbReference type="Proteomes" id="UP000012040"/>
    </source>
</evidence>
<dbReference type="PATRIC" id="fig|1184267.3.peg.1600"/>
<feature type="transmembrane region" description="Helical" evidence="2">
    <location>
        <begin position="118"/>
        <end position="142"/>
    </location>
</feature>
<feature type="transmembrane region" description="Helical" evidence="2">
    <location>
        <begin position="83"/>
        <end position="106"/>
    </location>
</feature>
<keyword evidence="2" id="KW-0812">Transmembrane</keyword>
<reference evidence="3 4" key="1">
    <citation type="journal article" date="2013" name="ISME J.">
        <title>By their genes ye shall know them: genomic signatures of predatory bacteria.</title>
        <authorList>
            <person name="Pasternak Z."/>
            <person name="Pietrokovski S."/>
            <person name="Rotem O."/>
            <person name="Gophna U."/>
            <person name="Lurie-Weinberger M.N."/>
            <person name="Jurkevitch E."/>
        </authorList>
    </citation>
    <scope>NUCLEOTIDE SEQUENCE [LARGE SCALE GENOMIC DNA]</scope>
    <source>
        <strain evidence="3 4">JSS</strain>
    </source>
</reference>
<dbReference type="eggNOG" id="ENOG5030348">
    <property type="taxonomic scope" value="Bacteria"/>
</dbReference>
<evidence type="ECO:0000313" key="3">
    <source>
        <dbReference type="EMBL" id="AGH95797.1"/>
    </source>
</evidence>
<dbReference type="RefSeq" id="WP_015470287.1">
    <property type="nucleotide sequence ID" value="NC_020813.1"/>
</dbReference>
<sequence length="211" mass="23183">MDIINERDSLRGNRTETRGDTKIQSSFTKTESESVFAMFISRSDAENAIDSLRKNDFADEDISLLSPNKNGSRDFVYQQNTSITTGMMIGAISGFFLLGLVGLYLGASQPEELGMTSWIVSTVLASLVGLLLGAACGALVGIGTPPSAGRRYGFYLREGGSIVKVRVRNEEDRLLALRLMERFKGQDITILKDSVVWSTILPEKRRPALTH</sequence>
<keyword evidence="4" id="KW-1185">Reference proteome</keyword>
<dbReference type="HOGENOM" id="CLU_1302902_0_0_7"/>
<dbReference type="AlphaFoldDB" id="M4V8R3"/>
<accession>M4V8R3</accession>
<organism evidence="3 4">
    <name type="scientific">Pseudobdellovibrio exovorus JSS</name>
    <dbReference type="NCBI Taxonomy" id="1184267"/>
    <lineage>
        <taxon>Bacteria</taxon>
        <taxon>Pseudomonadati</taxon>
        <taxon>Bdellovibrionota</taxon>
        <taxon>Bdellovibrionia</taxon>
        <taxon>Bdellovibrionales</taxon>
        <taxon>Pseudobdellovibrionaceae</taxon>
        <taxon>Pseudobdellovibrio</taxon>
    </lineage>
</organism>
<name>M4V8R3_9BACT</name>
<keyword evidence="2" id="KW-0472">Membrane</keyword>
<dbReference type="KEGG" id="bex:A11Q_1581"/>
<gene>
    <name evidence="3" type="ORF">A11Q_1581</name>
</gene>
<dbReference type="EMBL" id="CP003537">
    <property type="protein sequence ID" value="AGH95797.1"/>
    <property type="molecule type" value="Genomic_DNA"/>
</dbReference>
<protein>
    <submittedName>
        <fullName evidence="3">Uncharacterized protein</fullName>
    </submittedName>
</protein>
<proteinExistence type="predicted"/>
<evidence type="ECO:0000256" key="2">
    <source>
        <dbReference type="SAM" id="Phobius"/>
    </source>
</evidence>